<dbReference type="Proteomes" id="UP001194746">
    <property type="component" value="Unassembled WGS sequence"/>
</dbReference>
<evidence type="ECO:0000313" key="2">
    <source>
        <dbReference type="Proteomes" id="UP001194746"/>
    </source>
</evidence>
<evidence type="ECO:0000313" key="1">
    <source>
        <dbReference type="EMBL" id="KAF9883770.1"/>
    </source>
</evidence>
<proteinExistence type="predicted"/>
<name>A0AAD4CC56_ASPNN</name>
<accession>A0AAD4CC56</accession>
<feature type="non-terminal residue" evidence="1">
    <location>
        <position position="124"/>
    </location>
</feature>
<sequence>MGDVVRYQPQLLVFVLDEYELAKMVTQYLSLKDMVKVMLTCKTIKSKETSKFLAELKAADGVIVGEFVRQFFERDRRINRMAISFVHGKDDKQATGSLKLKNCLCDVEGYKPVKPEADVNIFCC</sequence>
<dbReference type="AlphaFoldDB" id="A0AAD4CC56"/>
<reference evidence="1" key="2">
    <citation type="submission" date="2020-02" db="EMBL/GenBank/DDBJ databases">
        <authorList>
            <person name="Gilchrist C.L.M."/>
            <person name="Chooi Y.-H."/>
        </authorList>
    </citation>
    <scope>NUCLEOTIDE SEQUENCE</scope>
    <source>
        <strain evidence="1">MST-FP2251</strain>
    </source>
</reference>
<reference evidence="1" key="1">
    <citation type="journal article" date="2019" name="Beilstein J. Org. Chem.">
        <title>Nanangenines: drimane sesquiterpenoids as the dominant metabolite cohort of a novel Australian fungus, Aspergillus nanangensis.</title>
        <authorList>
            <person name="Lacey H.J."/>
            <person name="Gilchrist C.L.M."/>
            <person name="Crombie A."/>
            <person name="Kalaitzis J.A."/>
            <person name="Vuong D."/>
            <person name="Rutledge P.J."/>
            <person name="Turner P."/>
            <person name="Pitt J.I."/>
            <person name="Lacey E."/>
            <person name="Chooi Y.H."/>
            <person name="Piggott A.M."/>
        </authorList>
    </citation>
    <scope>NUCLEOTIDE SEQUENCE</scope>
    <source>
        <strain evidence="1">MST-FP2251</strain>
    </source>
</reference>
<comment type="caution">
    <text evidence="1">The sequence shown here is derived from an EMBL/GenBank/DDBJ whole genome shotgun (WGS) entry which is preliminary data.</text>
</comment>
<organism evidence="1 2">
    <name type="scientific">Aspergillus nanangensis</name>
    <dbReference type="NCBI Taxonomy" id="2582783"/>
    <lineage>
        <taxon>Eukaryota</taxon>
        <taxon>Fungi</taxon>
        <taxon>Dikarya</taxon>
        <taxon>Ascomycota</taxon>
        <taxon>Pezizomycotina</taxon>
        <taxon>Eurotiomycetes</taxon>
        <taxon>Eurotiomycetidae</taxon>
        <taxon>Eurotiales</taxon>
        <taxon>Aspergillaceae</taxon>
        <taxon>Aspergillus</taxon>
        <taxon>Aspergillus subgen. Circumdati</taxon>
    </lineage>
</organism>
<keyword evidence="2" id="KW-1185">Reference proteome</keyword>
<protein>
    <submittedName>
        <fullName evidence="1">Uncharacterized protein</fullName>
    </submittedName>
</protein>
<gene>
    <name evidence="1" type="ORF">FE257_002836</name>
</gene>
<dbReference type="EMBL" id="VCAU01000149">
    <property type="protein sequence ID" value="KAF9883770.1"/>
    <property type="molecule type" value="Genomic_DNA"/>
</dbReference>